<dbReference type="SMART" id="SM00028">
    <property type="entry name" value="TPR"/>
    <property type="match status" value="4"/>
</dbReference>
<dbReference type="PROSITE" id="PS50005">
    <property type="entry name" value="TPR"/>
    <property type="match status" value="1"/>
</dbReference>
<evidence type="ECO:0000256" key="4">
    <source>
        <dbReference type="ARBA" id="ARBA00022803"/>
    </source>
</evidence>
<evidence type="ECO:0000256" key="3">
    <source>
        <dbReference type="ARBA" id="ARBA00022737"/>
    </source>
</evidence>
<reference evidence="7 8" key="1">
    <citation type="submission" date="2019-03" db="EMBL/GenBank/DDBJ databases">
        <title>Draft genome sequences of novel Actinobacteria.</title>
        <authorList>
            <person name="Sahin N."/>
            <person name="Ay H."/>
            <person name="Saygin H."/>
        </authorList>
    </citation>
    <scope>NUCLEOTIDE SEQUENCE [LARGE SCALE GENOMIC DNA]</scope>
    <source>
        <strain evidence="7 8">7K502</strain>
    </source>
</reference>
<dbReference type="InterPro" id="IPR019734">
    <property type="entry name" value="TPR_rpt"/>
</dbReference>
<dbReference type="InterPro" id="IPR051476">
    <property type="entry name" value="Bac_ResReg_Asp_Phosphatase"/>
</dbReference>
<dbReference type="AlphaFoldDB" id="A0A4R4ZEB8"/>
<name>A0A4R4ZEB8_9PSEU</name>
<keyword evidence="8" id="KW-1185">Reference proteome</keyword>
<evidence type="ECO:0000313" key="8">
    <source>
        <dbReference type="Proteomes" id="UP000294947"/>
    </source>
</evidence>
<comment type="subcellular location">
    <subcellularLocation>
        <location evidence="1">Cytoplasm</location>
    </subcellularLocation>
</comment>
<gene>
    <name evidence="7" type="ORF">E1288_04220</name>
</gene>
<dbReference type="Gene3D" id="1.25.40.10">
    <property type="entry name" value="Tetratricopeptide repeat domain"/>
    <property type="match status" value="2"/>
</dbReference>
<evidence type="ECO:0000256" key="1">
    <source>
        <dbReference type="ARBA" id="ARBA00004496"/>
    </source>
</evidence>
<keyword evidence="2" id="KW-0963">Cytoplasm</keyword>
<dbReference type="Proteomes" id="UP000294947">
    <property type="component" value="Unassembled WGS sequence"/>
</dbReference>
<evidence type="ECO:0000313" key="7">
    <source>
        <dbReference type="EMBL" id="TDD55649.1"/>
    </source>
</evidence>
<comment type="similarity">
    <text evidence="5">Belongs to the Rap family.</text>
</comment>
<evidence type="ECO:0000256" key="6">
    <source>
        <dbReference type="PROSITE-ProRule" id="PRU00339"/>
    </source>
</evidence>
<dbReference type="Pfam" id="PF13432">
    <property type="entry name" value="TPR_16"/>
    <property type="match status" value="1"/>
</dbReference>
<dbReference type="InterPro" id="IPR011990">
    <property type="entry name" value="TPR-like_helical_dom_sf"/>
</dbReference>
<keyword evidence="3" id="KW-0677">Repeat</keyword>
<dbReference type="OrthoDB" id="5241801at2"/>
<dbReference type="SUPFAM" id="SSF48452">
    <property type="entry name" value="TPR-like"/>
    <property type="match status" value="1"/>
</dbReference>
<dbReference type="PANTHER" id="PTHR46630:SF1">
    <property type="entry name" value="TETRATRICOPEPTIDE REPEAT PROTEIN 29"/>
    <property type="match status" value="1"/>
</dbReference>
<protein>
    <submittedName>
        <fullName evidence="7">Tetratricopeptide repeat protein</fullName>
    </submittedName>
</protein>
<dbReference type="GO" id="GO:0005737">
    <property type="term" value="C:cytoplasm"/>
    <property type="evidence" value="ECO:0007669"/>
    <property type="project" value="UniProtKB-SubCell"/>
</dbReference>
<organism evidence="7 8">
    <name type="scientific">Saccharopolyspora elongata</name>
    <dbReference type="NCBI Taxonomy" id="2530387"/>
    <lineage>
        <taxon>Bacteria</taxon>
        <taxon>Bacillati</taxon>
        <taxon>Actinomycetota</taxon>
        <taxon>Actinomycetes</taxon>
        <taxon>Pseudonocardiales</taxon>
        <taxon>Pseudonocardiaceae</taxon>
        <taxon>Saccharopolyspora</taxon>
    </lineage>
</organism>
<dbReference type="Pfam" id="PF13424">
    <property type="entry name" value="TPR_12"/>
    <property type="match status" value="1"/>
</dbReference>
<accession>A0A4R4ZEB8</accession>
<keyword evidence="4 6" id="KW-0802">TPR repeat</keyword>
<evidence type="ECO:0000256" key="5">
    <source>
        <dbReference type="ARBA" id="ARBA00038253"/>
    </source>
</evidence>
<dbReference type="PANTHER" id="PTHR46630">
    <property type="entry name" value="TETRATRICOPEPTIDE REPEAT PROTEIN 29"/>
    <property type="match status" value="1"/>
</dbReference>
<proteinExistence type="inferred from homology"/>
<dbReference type="EMBL" id="SMKW01000003">
    <property type="protein sequence ID" value="TDD55649.1"/>
    <property type="molecule type" value="Genomic_DNA"/>
</dbReference>
<sequence length="186" mass="19986">MDERHWEATTYTALGANFNELGRYADAAASARHALRMEDNSDGKVKKSGTADYVLGRALVHLGDFTAAFAHLHRSLEIIADEFSRGYALTYLGSAYLRVGDIDNAVRTSRRAVEHCRGVGHRLGEATSLNDLGAALYASGDVEEARKAWQSALAVLEELGHPDAETVRTHLNTLDDGTTSGPGATG</sequence>
<evidence type="ECO:0000256" key="2">
    <source>
        <dbReference type="ARBA" id="ARBA00022490"/>
    </source>
</evidence>
<comment type="caution">
    <text evidence="7">The sequence shown here is derived from an EMBL/GenBank/DDBJ whole genome shotgun (WGS) entry which is preliminary data.</text>
</comment>
<dbReference type="RefSeq" id="WP_132480960.1">
    <property type="nucleotide sequence ID" value="NZ_SMKW01000003.1"/>
</dbReference>
<feature type="repeat" description="TPR" evidence="6">
    <location>
        <begin position="8"/>
        <end position="41"/>
    </location>
</feature>